<dbReference type="PANTHER" id="PTHR10122:SF0">
    <property type="entry name" value="CYTOCHROME C OXIDASE SUBUNIT 5B, ISOFORM A-RELATED"/>
    <property type="match status" value="1"/>
</dbReference>
<feature type="binding site" evidence="3">
    <location>
        <position position="123"/>
    </location>
    <ligand>
        <name>Zn(2+)</name>
        <dbReference type="ChEBI" id="CHEBI:29105"/>
    </ligand>
</feature>
<dbReference type="RefSeq" id="XP_031556880.1">
    <property type="nucleotide sequence ID" value="XM_031701020.1"/>
</dbReference>
<dbReference type="Pfam" id="PF01215">
    <property type="entry name" value="COX5B"/>
    <property type="match status" value="1"/>
</dbReference>
<gene>
    <name evidence="5" type="primary">LOC116293576</name>
</gene>
<dbReference type="PANTHER" id="PTHR10122">
    <property type="entry name" value="CYTOCHROME C OXIDASE SUBUNIT 5B, MITOCHONDRIAL"/>
    <property type="match status" value="1"/>
</dbReference>
<sequence>MTSLLLRSIRSSTIRPCMRLMNSRLTPAIISRGLATEKDSKPSIATPEEMATGLEKLEYDAVISGIEDPFRLKMATGPPGTLEKPTEVPTAFGERIVGCVCEEDATMIKWMLVKKGEPQRCDCGHYFVIKDANPIDIAL</sequence>
<dbReference type="GO" id="GO:0006123">
    <property type="term" value="P:mitochondrial electron transport, cytochrome c to oxygen"/>
    <property type="evidence" value="ECO:0007669"/>
    <property type="project" value="InterPro"/>
</dbReference>
<reference evidence="5" key="1">
    <citation type="submission" date="2025-08" db="UniProtKB">
        <authorList>
            <consortium name="RefSeq"/>
        </authorList>
    </citation>
    <scope>IDENTIFICATION</scope>
    <source>
        <tissue evidence="5">Tentacle</tissue>
    </source>
</reference>
<dbReference type="FunCoup" id="A0A6P8HW62">
    <property type="interactions" value="1190"/>
</dbReference>
<evidence type="ECO:0000313" key="4">
    <source>
        <dbReference type="Proteomes" id="UP000515163"/>
    </source>
</evidence>
<dbReference type="CDD" id="cd00924">
    <property type="entry name" value="Cyt_c_Oxidase_Vb"/>
    <property type="match status" value="1"/>
</dbReference>
<keyword evidence="1 3" id="KW-0479">Metal-binding</keyword>
<keyword evidence="4" id="KW-1185">Reference proteome</keyword>
<evidence type="ECO:0000256" key="1">
    <source>
        <dbReference type="ARBA" id="ARBA00022723"/>
    </source>
</evidence>
<name>A0A6P8HW62_ACTTE</name>
<dbReference type="OrthoDB" id="10249250at2759"/>
<feature type="binding site" evidence="3">
    <location>
        <position position="121"/>
    </location>
    <ligand>
        <name>Zn(2+)</name>
        <dbReference type="ChEBI" id="CHEBI:29105"/>
    </ligand>
</feature>
<dbReference type="SUPFAM" id="SSF57802">
    <property type="entry name" value="Rubredoxin-like"/>
    <property type="match status" value="1"/>
</dbReference>
<dbReference type="AlphaFoldDB" id="A0A6P8HW62"/>
<dbReference type="GO" id="GO:0005740">
    <property type="term" value="C:mitochondrial envelope"/>
    <property type="evidence" value="ECO:0007669"/>
    <property type="project" value="InterPro"/>
</dbReference>
<dbReference type="InterPro" id="IPR002124">
    <property type="entry name" value="Cyt_c_oxidase_su5b"/>
</dbReference>
<feature type="binding site" evidence="3">
    <location>
        <position position="99"/>
    </location>
    <ligand>
        <name>Zn(2+)</name>
        <dbReference type="ChEBI" id="CHEBI:29105"/>
    </ligand>
</feature>
<evidence type="ECO:0000256" key="3">
    <source>
        <dbReference type="PIRSR" id="PIRSR602124-1"/>
    </source>
</evidence>
<dbReference type="KEGG" id="aten:116293576"/>
<accession>A0A6P8HW62</accession>
<dbReference type="FunFam" id="2.60.11.10:FF:000004">
    <property type="entry name" value="Cytochrome c oxidase subunit 5B"/>
    <property type="match status" value="1"/>
</dbReference>
<dbReference type="InParanoid" id="A0A6P8HW62"/>
<dbReference type="GO" id="GO:0046872">
    <property type="term" value="F:metal ion binding"/>
    <property type="evidence" value="ECO:0007669"/>
    <property type="project" value="UniProtKB-KW"/>
</dbReference>
<dbReference type="Gene3D" id="2.60.11.10">
    <property type="entry name" value="Cytochrome c oxidase, subunit Vb"/>
    <property type="match status" value="1"/>
</dbReference>
<dbReference type="GO" id="GO:0045277">
    <property type="term" value="C:respiratory chain complex IV"/>
    <property type="evidence" value="ECO:0007669"/>
    <property type="project" value="InterPro"/>
</dbReference>
<dbReference type="PROSITE" id="PS51359">
    <property type="entry name" value="COX5B_2"/>
    <property type="match status" value="1"/>
</dbReference>
<organism evidence="4 5">
    <name type="scientific">Actinia tenebrosa</name>
    <name type="common">Australian red waratah sea anemone</name>
    <dbReference type="NCBI Taxonomy" id="6105"/>
    <lineage>
        <taxon>Eukaryota</taxon>
        <taxon>Metazoa</taxon>
        <taxon>Cnidaria</taxon>
        <taxon>Anthozoa</taxon>
        <taxon>Hexacorallia</taxon>
        <taxon>Actiniaria</taxon>
        <taxon>Actiniidae</taxon>
        <taxon>Actinia</taxon>
    </lineage>
</organism>
<keyword evidence="2 3" id="KW-0862">Zinc</keyword>
<evidence type="ECO:0000313" key="5">
    <source>
        <dbReference type="RefSeq" id="XP_031556880.1"/>
    </source>
</evidence>
<dbReference type="GeneID" id="116293576"/>
<evidence type="ECO:0000256" key="2">
    <source>
        <dbReference type="ARBA" id="ARBA00022833"/>
    </source>
</evidence>
<dbReference type="InterPro" id="IPR036972">
    <property type="entry name" value="Cyt_c_oxidase_su5b_sf"/>
</dbReference>
<dbReference type="Proteomes" id="UP000515163">
    <property type="component" value="Unplaced"/>
</dbReference>
<proteinExistence type="predicted"/>
<protein>
    <submittedName>
        <fullName evidence="5">Cytochrome c oxidase subunit 5B, mitochondrial-like</fullName>
    </submittedName>
</protein>
<feature type="binding site" evidence="3">
    <location>
        <position position="101"/>
    </location>
    <ligand>
        <name>Zn(2+)</name>
        <dbReference type="ChEBI" id="CHEBI:29105"/>
    </ligand>
</feature>